<dbReference type="KEGG" id="paur:FGL86_11155"/>
<dbReference type="PROSITE" id="PS52016">
    <property type="entry name" value="TONB_DEPENDENT_REC_3"/>
    <property type="match status" value="1"/>
</dbReference>
<dbReference type="Gene3D" id="2.170.130.10">
    <property type="entry name" value="TonB-dependent receptor, plug domain"/>
    <property type="match status" value="1"/>
</dbReference>
<dbReference type="Proteomes" id="UP000321272">
    <property type="component" value="Chromosome"/>
</dbReference>
<dbReference type="GO" id="GO:0009279">
    <property type="term" value="C:cell outer membrane"/>
    <property type="evidence" value="ECO:0007669"/>
    <property type="project" value="UniProtKB-SubCell"/>
</dbReference>
<organism evidence="15 16">
    <name type="scientific">Pistricoccus aurantiacus</name>
    <dbReference type="NCBI Taxonomy" id="1883414"/>
    <lineage>
        <taxon>Bacteria</taxon>
        <taxon>Pseudomonadati</taxon>
        <taxon>Pseudomonadota</taxon>
        <taxon>Gammaproteobacteria</taxon>
        <taxon>Oceanospirillales</taxon>
        <taxon>Halomonadaceae</taxon>
        <taxon>Pistricoccus</taxon>
    </lineage>
</organism>
<feature type="domain" description="TonB-dependent receptor-like beta-barrel" evidence="13">
    <location>
        <begin position="177"/>
        <end position="572"/>
    </location>
</feature>
<keyword evidence="7 11" id="KW-0798">TonB box</keyword>
<evidence type="ECO:0000259" key="14">
    <source>
        <dbReference type="Pfam" id="PF07715"/>
    </source>
</evidence>
<comment type="similarity">
    <text evidence="10 11">Belongs to the TonB-dependent receptor family.</text>
</comment>
<dbReference type="InterPro" id="IPR037066">
    <property type="entry name" value="Plug_dom_sf"/>
</dbReference>
<keyword evidence="9 10" id="KW-0998">Cell outer membrane</keyword>
<dbReference type="InterPro" id="IPR000531">
    <property type="entry name" value="Beta-barrel_TonB"/>
</dbReference>
<evidence type="ECO:0000313" key="15">
    <source>
        <dbReference type="EMBL" id="QEA40906.1"/>
    </source>
</evidence>
<dbReference type="GO" id="GO:0006811">
    <property type="term" value="P:monoatomic ion transport"/>
    <property type="evidence" value="ECO:0007669"/>
    <property type="project" value="UniProtKB-KW"/>
</dbReference>
<keyword evidence="6" id="KW-0406">Ion transport</keyword>
<dbReference type="PANTHER" id="PTHR30069:SF53">
    <property type="entry name" value="COLICIN I RECEPTOR-RELATED"/>
    <property type="match status" value="1"/>
</dbReference>
<proteinExistence type="inferred from homology"/>
<reference evidence="15 16" key="1">
    <citation type="submission" date="2019-06" db="EMBL/GenBank/DDBJ databases">
        <title>Genome analyses of bacteria isolated from kimchi.</title>
        <authorList>
            <person name="Lee S."/>
            <person name="Ahn S."/>
            <person name="Roh S."/>
        </authorList>
    </citation>
    <scope>NUCLEOTIDE SEQUENCE [LARGE SCALE GENOMIC DNA]</scope>
    <source>
        <strain evidence="15 16">CBA4606</strain>
    </source>
</reference>
<keyword evidence="15" id="KW-0675">Receptor</keyword>
<gene>
    <name evidence="15" type="ORF">FGL86_11155</name>
</gene>
<dbReference type="CDD" id="cd01347">
    <property type="entry name" value="ligand_gated_channel"/>
    <property type="match status" value="1"/>
</dbReference>
<keyword evidence="4 10" id="KW-0812">Transmembrane</keyword>
<evidence type="ECO:0000256" key="5">
    <source>
        <dbReference type="ARBA" id="ARBA00022729"/>
    </source>
</evidence>
<keyword evidence="8 10" id="KW-0472">Membrane</keyword>
<dbReference type="Pfam" id="PF00593">
    <property type="entry name" value="TonB_dep_Rec_b-barrel"/>
    <property type="match status" value="1"/>
</dbReference>
<dbReference type="AlphaFoldDB" id="A0A5B8SW06"/>
<keyword evidence="5 12" id="KW-0732">Signal</keyword>
<feature type="chain" id="PRO_5023106542" evidence="12">
    <location>
        <begin position="18"/>
        <end position="606"/>
    </location>
</feature>
<dbReference type="InterPro" id="IPR039426">
    <property type="entry name" value="TonB-dep_rcpt-like"/>
</dbReference>
<protein>
    <submittedName>
        <fullName evidence="15">TonB-dependent receptor</fullName>
    </submittedName>
</protein>
<keyword evidence="16" id="KW-1185">Reference proteome</keyword>
<evidence type="ECO:0000256" key="11">
    <source>
        <dbReference type="RuleBase" id="RU003357"/>
    </source>
</evidence>
<feature type="signal peptide" evidence="12">
    <location>
        <begin position="1"/>
        <end position="17"/>
    </location>
</feature>
<evidence type="ECO:0000256" key="10">
    <source>
        <dbReference type="PROSITE-ProRule" id="PRU01360"/>
    </source>
</evidence>
<evidence type="ECO:0000256" key="8">
    <source>
        <dbReference type="ARBA" id="ARBA00023136"/>
    </source>
</evidence>
<comment type="subcellular location">
    <subcellularLocation>
        <location evidence="1 10">Cell outer membrane</location>
        <topology evidence="1 10">Multi-pass membrane protein</topology>
    </subcellularLocation>
</comment>
<dbReference type="InterPro" id="IPR012910">
    <property type="entry name" value="Plug_dom"/>
</dbReference>
<dbReference type="PANTHER" id="PTHR30069">
    <property type="entry name" value="TONB-DEPENDENT OUTER MEMBRANE RECEPTOR"/>
    <property type="match status" value="1"/>
</dbReference>
<evidence type="ECO:0000256" key="2">
    <source>
        <dbReference type="ARBA" id="ARBA00022448"/>
    </source>
</evidence>
<sequence length="606" mass="65784">MLAVSCLCLTPLAAALAQTAPSARQASQSAQAVALNPLTVTATLAPRTANQTLSSISVIDQEDLHRKNPASLTDILRGQPGVDVSSNGDFGKVSSVYIRGAGSSSTLMLIDGIRLRSATVGSPTWQYLDPNLFERAEILRGPKGSLYGADAVGGVVQLFLPEGEGEPTPRISVGGGSFNTQRYSAGLSGANGGTRYHFAASRLDTDGTEIKKGDDDKGYDNTSGVVRLSHRFDNDAEIGLLGLRARGSTEYVGGRTDYVQQVAGIYGELPIVESVTSRLTLSEARDESDEFADFGDATFDTRTRTARLDNTLSLGPYELIVGAEYSEDEVDSTTAYEEDSRDNKAVFAQGLLDFDPLTMQAGLRYDDNQAFGSEVTGSLGLGYALNEHHTLRASYGTAFRAPTFNELYFPGFGNPDLDPERSKTAELGIRGQFARAFWDLALYQTDIDDQIATTLQGGRFAPFNVNRARIRGVELTTGAEVKHWELQAALTYMDPEDRDSGNRLPLRASRSIRLDADRELGDWSLGGSFIAQNHRYNGLDNDERLSGFGIVDLRAGWRFAPLWTARLTVENVLDKEYATARASEFEGGWDYLNPGRAAYLSVQFGE</sequence>
<dbReference type="InterPro" id="IPR036942">
    <property type="entry name" value="Beta-barrel_TonB_sf"/>
</dbReference>
<dbReference type="EMBL" id="CP042382">
    <property type="protein sequence ID" value="QEA40906.1"/>
    <property type="molecule type" value="Genomic_DNA"/>
</dbReference>
<dbReference type="GO" id="GO:0015889">
    <property type="term" value="P:cobalamin transport"/>
    <property type="evidence" value="ECO:0007669"/>
    <property type="project" value="TreeGrafter"/>
</dbReference>
<dbReference type="Pfam" id="PF07715">
    <property type="entry name" value="Plug"/>
    <property type="match status" value="1"/>
</dbReference>
<name>A0A5B8SW06_9GAMM</name>
<evidence type="ECO:0000256" key="3">
    <source>
        <dbReference type="ARBA" id="ARBA00022452"/>
    </source>
</evidence>
<evidence type="ECO:0000259" key="13">
    <source>
        <dbReference type="Pfam" id="PF00593"/>
    </source>
</evidence>
<dbReference type="Gene3D" id="2.40.170.20">
    <property type="entry name" value="TonB-dependent receptor, beta-barrel domain"/>
    <property type="match status" value="1"/>
</dbReference>
<feature type="domain" description="TonB-dependent receptor plug" evidence="14">
    <location>
        <begin position="50"/>
        <end position="155"/>
    </location>
</feature>
<keyword evidence="3 10" id="KW-1134">Transmembrane beta strand</keyword>
<accession>A0A5B8SW06</accession>
<dbReference type="OrthoDB" id="9764669at2"/>
<evidence type="ECO:0000256" key="6">
    <source>
        <dbReference type="ARBA" id="ARBA00023065"/>
    </source>
</evidence>
<evidence type="ECO:0000256" key="7">
    <source>
        <dbReference type="ARBA" id="ARBA00023077"/>
    </source>
</evidence>
<evidence type="ECO:0000256" key="1">
    <source>
        <dbReference type="ARBA" id="ARBA00004571"/>
    </source>
</evidence>
<dbReference type="SUPFAM" id="SSF56935">
    <property type="entry name" value="Porins"/>
    <property type="match status" value="1"/>
</dbReference>
<evidence type="ECO:0000313" key="16">
    <source>
        <dbReference type="Proteomes" id="UP000321272"/>
    </source>
</evidence>
<evidence type="ECO:0000256" key="9">
    <source>
        <dbReference type="ARBA" id="ARBA00023237"/>
    </source>
</evidence>
<evidence type="ECO:0000256" key="4">
    <source>
        <dbReference type="ARBA" id="ARBA00022692"/>
    </source>
</evidence>
<evidence type="ECO:0000256" key="12">
    <source>
        <dbReference type="SAM" id="SignalP"/>
    </source>
</evidence>
<keyword evidence="2 10" id="KW-0813">Transport</keyword>